<reference evidence="1" key="1">
    <citation type="submission" date="2022-10" db="EMBL/GenBank/DDBJ databases">
        <title>Genome Sequence of Xylaria curta.</title>
        <authorList>
            <person name="Buettner E."/>
        </authorList>
    </citation>
    <scope>NUCLEOTIDE SEQUENCE</scope>
    <source>
        <strain evidence="1">Babe10</strain>
    </source>
</reference>
<protein>
    <submittedName>
        <fullName evidence="1">Uncharacterized protein</fullName>
    </submittedName>
</protein>
<organism evidence="1 2">
    <name type="scientific">Xylaria curta</name>
    <dbReference type="NCBI Taxonomy" id="42375"/>
    <lineage>
        <taxon>Eukaryota</taxon>
        <taxon>Fungi</taxon>
        <taxon>Dikarya</taxon>
        <taxon>Ascomycota</taxon>
        <taxon>Pezizomycotina</taxon>
        <taxon>Sordariomycetes</taxon>
        <taxon>Xylariomycetidae</taxon>
        <taxon>Xylariales</taxon>
        <taxon>Xylariaceae</taxon>
        <taxon>Xylaria</taxon>
    </lineage>
</organism>
<comment type="caution">
    <text evidence="1">The sequence shown here is derived from an EMBL/GenBank/DDBJ whole genome shotgun (WGS) entry which is preliminary data.</text>
</comment>
<dbReference type="EMBL" id="JAPDGR010000140">
    <property type="protein sequence ID" value="KAJ2995274.1"/>
    <property type="molecule type" value="Genomic_DNA"/>
</dbReference>
<keyword evidence="2" id="KW-1185">Reference proteome</keyword>
<accession>A0ACC1PKS9</accession>
<evidence type="ECO:0000313" key="1">
    <source>
        <dbReference type="EMBL" id="KAJ2995274.1"/>
    </source>
</evidence>
<sequence length="606" mass="67782">MGDEVLLIPGHCGVIDQNALQFDEVQLLSAERTKKITSASNYGQQCYANGSGKLDCAVFVATRLPTLINNNASCPFHPEICTQDNSSLYLSTGLIDTNTFFGMNSPENERVLFNASLHCSPLATKGYTSSRRSMFRNYTRYHYGVEIPSPNRGKQAQTGVAFEVEDVETQYQLNEPPLADQYWPWRTFQVDILYTTMYNGSIQDHATIFAPIDRLLRYDGDTTLVFLRGNGVLFSDGSTDAWYKATRPMYKVQTFPSNGSMVVYGMNESASPLVCFQQFQFCHTGLPEDARCGVVGSMLDAAASALTPSASSKTQTQILWVYEQLASKTRISDQLQVLGSEALASRLTRGGGVQGQIADNQWQLDVIQWWATYLAEAQAVFVDSTVGPADPRLQEYVQPLKNDYDEKTITNICKNQKIRSGNYVSFSVFGICAVFLSGGLIILVSVLLEPILSYFHHEKKYKQYAYLEWVTNETLQLHRLAHEEAGWGTWSNATETIPTTKEGELLAPLDLEDLSHPKLRRPLVNPENTESSISGYDNRASMSRDNRPNVPYQPSPHHEERRELNSMLISNNGYTAEWLPEVICDTHIGEITPKTVEEIPASELEA</sequence>
<proteinExistence type="predicted"/>
<dbReference type="Proteomes" id="UP001143856">
    <property type="component" value="Unassembled WGS sequence"/>
</dbReference>
<gene>
    <name evidence="1" type="ORF">NUW58_g1320</name>
</gene>
<name>A0ACC1PKS9_9PEZI</name>
<evidence type="ECO:0000313" key="2">
    <source>
        <dbReference type="Proteomes" id="UP001143856"/>
    </source>
</evidence>